<evidence type="ECO:0000313" key="3">
    <source>
        <dbReference type="Proteomes" id="UP001151760"/>
    </source>
</evidence>
<evidence type="ECO:0000256" key="1">
    <source>
        <dbReference type="SAM" id="Phobius"/>
    </source>
</evidence>
<organism evidence="2 3">
    <name type="scientific">Tanacetum coccineum</name>
    <dbReference type="NCBI Taxonomy" id="301880"/>
    <lineage>
        <taxon>Eukaryota</taxon>
        <taxon>Viridiplantae</taxon>
        <taxon>Streptophyta</taxon>
        <taxon>Embryophyta</taxon>
        <taxon>Tracheophyta</taxon>
        <taxon>Spermatophyta</taxon>
        <taxon>Magnoliopsida</taxon>
        <taxon>eudicotyledons</taxon>
        <taxon>Gunneridae</taxon>
        <taxon>Pentapetalae</taxon>
        <taxon>asterids</taxon>
        <taxon>campanulids</taxon>
        <taxon>Asterales</taxon>
        <taxon>Asteraceae</taxon>
        <taxon>Asteroideae</taxon>
        <taxon>Anthemideae</taxon>
        <taxon>Anthemidinae</taxon>
        <taxon>Tanacetum</taxon>
    </lineage>
</organism>
<evidence type="ECO:0000313" key="2">
    <source>
        <dbReference type="EMBL" id="GJS91485.1"/>
    </source>
</evidence>
<reference evidence="2" key="2">
    <citation type="submission" date="2022-01" db="EMBL/GenBank/DDBJ databases">
        <authorList>
            <person name="Yamashiro T."/>
            <person name="Shiraishi A."/>
            <person name="Satake H."/>
            <person name="Nakayama K."/>
        </authorList>
    </citation>
    <scope>NUCLEOTIDE SEQUENCE</scope>
</reference>
<gene>
    <name evidence="2" type="ORF">Tco_0774121</name>
</gene>
<comment type="caution">
    <text evidence="2">The sequence shown here is derived from an EMBL/GenBank/DDBJ whole genome shotgun (WGS) entry which is preliminary data.</text>
</comment>
<dbReference type="Proteomes" id="UP001151760">
    <property type="component" value="Unassembled WGS sequence"/>
</dbReference>
<keyword evidence="1" id="KW-1133">Transmembrane helix</keyword>
<reference evidence="2" key="1">
    <citation type="journal article" date="2022" name="Int. J. Mol. Sci.">
        <title>Draft Genome of Tanacetum Coccineum: Genomic Comparison of Closely Related Tanacetum-Family Plants.</title>
        <authorList>
            <person name="Yamashiro T."/>
            <person name="Shiraishi A."/>
            <person name="Nakayama K."/>
            <person name="Satake H."/>
        </authorList>
    </citation>
    <scope>NUCLEOTIDE SEQUENCE</scope>
</reference>
<evidence type="ECO:0008006" key="4">
    <source>
        <dbReference type="Google" id="ProtNLM"/>
    </source>
</evidence>
<proteinExistence type="predicted"/>
<keyword evidence="1" id="KW-0812">Transmembrane</keyword>
<name>A0ABQ4ZMN9_9ASTR</name>
<accession>A0ABQ4ZMN9</accession>
<feature type="transmembrane region" description="Helical" evidence="1">
    <location>
        <begin position="24"/>
        <end position="47"/>
    </location>
</feature>
<keyword evidence="1" id="KW-0472">Membrane</keyword>
<protein>
    <recommendedName>
        <fullName evidence="4">Transmembrane protein</fullName>
    </recommendedName>
</protein>
<keyword evidence="3" id="KW-1185">Reference proteome</keyword>
<sequence length="94" mass="10741">MDVVVRLDGRGKEVVMKLSGVEEWARWVVGVVFGGGIDELVVVAMVWRWGWWVMAWRVGDDVGGDGRLLDWPEVAGVRQTLREKKEARFMINIK</sequence>
<dbReference type="EMBL" id="BQNB010011509">
    <property type="protein sequence ID" value="GJS91485.1"/>
    <property type="molecule type" value="Genomic_DNA"/>
</dbReference>